<evidence type="ECO:0000313" key="3">
    <source>
        <dbReference type="Proteomes" id="UP000005237"/>
    </source>
</evidence>
<keyword evidence="3" id="KW-1185">Reference proteome</keyword>
<sequence length="120" mass="13503">MEEANRNMADDAPADAFQIENVKAEQSDSDDSTSSDSTSSDEEEDCDLNVQEKKKEKLRKKPTPPENRIEIDLDVFREENSHVDGRDVSVQPVDTLPVAFQQNAEIGEEKSPKKPLIEEL</sequence>
<reference evidence="2" key="2">
    <citation type="submission" date="2022-06" db="UniProtKB">
        <authorList>
            <consortium name="EnsemblMetazoa"/>
        </authorList>
    </citation>
    <scope>IDENTIFICATION</scope>
    <source>
        <strain evidence="2">DF5081</strain>
    </source>
</reference>
<feature type="compositionally biased region" description="Basic and acidic residues" evidence="1">
    <location>
        <begin position="107"/>
        <end position="120"/>
    </location>
</feature>
<feature type="region of interest" description="Disordered" evidence="1">
    <location>
        <begin position="101"/>
        <end position="120"/>
    </location>
</feature>
<dbReference type="EnsemblMetazoa" id="CJA02162.1">
    <property type="protein sequence ID" value="CJA02162.1"/>
    <property type="gene ID" value="WBGene00121366"/>
</dbReference>
<evidence type="ECO:0000313" key="2">
    <source>
        <dbReference type="EnsemblMetazoa" id="CJA02162.1"/>
    </source>
</evidence>
<organism evidence="2 3">
    <name type="scientific">Caenorhabditis japonica</name>
    <dbReference type="NCBI Taxonomy" id="281687"/>
    <lineage>
        <taxon>Eukaryota</taxon>
        <taxon>Metazoa</taxon>
        <taxon>Ecdysozoa</taxon>
        <taxon>Nematoda</taxon>
        <taxon>Chromadorea</taxon>
        <taxon>Rhabditida</taxon>
        <taxon>Rhabditina</taxon>
        <taxon>Rhabditomorpha</taxon>
        <taxon>Rhabditoidea</taxon>
        <taxon>Rhabditidae</taxon>
        <taxon>Peloderinae</taxon>
        <taxon>Caenorhabditis</taxon>
    </lineage>
</organism>
<accession>A0A8R1HJ57</accession>
<reference evidence="3" key="1">
    <citation type="submission" date="2010-08" db="EMBL/GenBank/DDBJ databases">
        <authorList>
            <consortium name="Caenorhabditis japonica Sequencing Consortium"/>
            <person name="Wilson R.K."/>
        </authorList>
    </citation>
    <scope>NUCLEOTIDE SEQUENCE [LARGE SCALE GENOMIC DNA]</scope>
    <source>
        <strain evidence="3">DF5081</strain>
    </source>
</reference>
<protein>
    <submittedName>
        <fullName evidence="2">Uncharacterized protein</fullName>
    </submittedName>
</protein>
<evidence type="ECO:0000256" key="1">
    <source>
        <dbReference type="SAM" id="MobiDB-lite"/>
    </source>
</evidence>
<name>A0A8R1HJ57_CAEJA</name>
<dbReference type="Proteomes" id="UP000005237">
    <property type="component" value="Unassembled WGS sequence"/>
</dbReference>
<dbReference type="AlphaFoldDB" id="A0A8R1HJ57"/>
<feature type="region of interest" description="Disordered" evidence="1">
    <location>
        <begin position="1"/>
        <end position="67"/>
    </location>
</feature>
<dbReference type="OMA" id="QANENMP"/>
<proteinExistence type="predicted"/>
<feature type="compositionally biased region" description="Acidic residues" evidence="1">
    <location>
        <begin position="27"/>
        <end position="47"/>
    </location>
</feature>